<keyword evidence="3" id="KW-1185">Reference proteome</keyword>
<dbReference type="GO" id="GO:0030151">
    <property type="term" value="F:molybdenum ion binding"/>
    <property type="evidence" value="ECO:0007669"/>
    <property type="project" value="InterPro"/>
</dbReference>
<dbReference type="SUPFAM" id="SSF50800">
    <property type="entry name" value="PK beta-barrel domain-like"/>
    <property type="match status" value="1"/>
</dbReference>
<feature type="domain" description="MOSC" evidence="1">
    <location>
        <begin position="19"/>
        <end position="168"/>
    </location>
</feature>
<dbReference type="GO" id="GO:0030170">
    <property type="term" value="F:pyridoxal phosphate binding"/>
    <property type="evidence" value="ECO:0007669"/>
    <property type="project" value="InterPro"/>
</dbReference>
<dbReference type="InterPro" id="IPR005302">
    <property type="entry name" value="MoCF_Sase_C"/>
</dbReference>
<protein>
    <submittedName>
        <fullName evidence="2">MOSC domain-containing protein</fullName>
    </submittedName>
</protein>
<evidence type="ECO:0000313" key="3">
    <source>
        <dbReference type="Proteomes" id="UP000483379"/>
    </source>
</evidence>
<reference evidence="2 3" key="1">
    <citation type="submission" date="2020-02" db="EMBL/GenBank/DDBJ databases">
        <title>Genome sequences of Thiorhodococcus mannitoliphagus and Thiorhodococcus minor, purple sulfur photosynthetic bacteria in the gammaproteobacterial family, Chromatiaceae.</title>
        <authorList>
            <person name="Aviles F.A."/>
            <person name="Meyer T.E."/>
            <person name="Kyndt J.A."/>
        </authorList>
    </citation>
    <scope>NUCLEOTIDE SEQUENCE [LARGE SCALE GENOMIC DNA]</scope>
    <source>
        <strain evidence="2 3">DSM 11518</strain>
    </source>
</reference>
<dbReference type="AlphaFoldDB" id="A0A6M0K2D4"/>
<dbReference type="PROSITE" id="PS51340">
    <property type="entry name" value="MOSC"/>
    <property type="match status" value="1"/>
</dbReference>
<organism evidence="2 3">
    <name type="scientific">Thiorhodococcus minor</name>
    <dbReference type="NCBI Taxonomy" id="57489"/>
    <lineage>
        <taxon>Bacteria</taxon>
        <taxon>Pseudomonadati</taxon>
        <taxon>Pseudomonadota</taxon>
        <taxon>Gammaproteobacteria</taxon>
        <taxon>Chromatiales</taxon>
        <taxon>Chromatiaceae</taxon>
        <taxon>Thiorhodococcus</taxon>
    </lineage>
</organism>
<dbReference type="EMBL" id="JAAIJQ010000054">
    <property type="protein sequence ID" value="NEV63549.1"/>
    <property type="molecule type" value="Genomic_DNA"/>
</dbReference>
<dbReference type="InterPro" id="IPR052716">
    <property type="entry name" value="MOSC_domain"/>
</dbReference>
<sequence length="180" mass="18858">MTAIVIAVASRKTHSFSKQTRPSIRLLAGLGVEDDAHCGATVQHRSHARRDPARPNLRQVHLVQSELFEALAAGGFAIDPGGMGENITTRGIDLLSLPRGTELSIGAQVVIQLTGLRSPCAQLDAYRPGLMAAVLERAPDGRLIRKAGVMGVVVNGGTLAVGDAIRVHLPAAPSQGLEPV</sequence>
<proteinExistence type="predicted"/>
<dbReference type="Pfam" id="PF03473">
    <property type="entry name" value="MOSC"/>
    <property type="match status" value="1"/>
</dbReference>
<dbReference type="RefSeq" id="WP_164454010.1">
    <property type="nucleotide sequence ID" value="NZ_JAAIJQ010000054.1"/>
</dbReference>
<evidence type="ECO:0000313" key="2">
    <source>
        <dbReference type="EMBL" id="NEV63549.1"/>
    </source>
</evidence>
<dbReference type="InterPro" id="IPR011037">
    <property type="entry name" value="Pyrv_Knase-like_insert_dom_sf"/>
</dbReference>
<evidence type="ECO:0000259" key="1">
    <source>
        <dbReference type="PROSITE" id="PS51340"/>
    </source>
</evidence>
<gene>
    <name evidence="2" type="ORF">G3446_16915</name>
</gene>
<dbReference type="PANTHER" id="PTHR36930">
    <property type="entry name" value="METAL-SULFUR CLUSTER BIOSYNTHESIS PROTEINS YUAD-RELATED"/>
    <property type="match status" value="1"/>
</dbReference>
<dbReference type="PANTHER" id="PTHR36930:SF1">
    <property type="entry name" value="MOSC DOMAIN-CONTAINING PROTEIN"/>
    <property type="match status" value="1"/>
</dbReference>
<name>A0A6M0K2D4_9GAMM</name>
<dbReference type="Gene3D" id="2.40.33.20">
    <property type="entry name" value="PK beta-barrel domain-like"/>
    <property type="match status" value="1"/>
</dbReference>
<accession>A0A6M0K2D4</accession>
<dbReference type="GO" id="GO:0003824">
    <property type="term" value="F:catalytic activity"/>
    <property type="evidence" value="ECO:0007669"/>
    <property type="project" value="InterPro"/>
</dbReference>
<comment type="caution">
    <text evidence="2">The sequence shown here is derived from an EMBL/GenBank/DDBJ whole genome shotgun (WGS) entry which is preliminary data.</text>
</comment>
<dbReference type="Proteomes" id="UP000483379">
    <property type="component" value="Unassembled WGS sequence"/>
</dbReference>